<evidence type="ECO:0000313" key="17">
    <source>
        <dbReference type="Proteomes" id="UP001479436"/>
    </source>
</evidence>
<keyword evidence="11" id="KW-0496">Mitochondrion</keyword>
<evidence type="ECO:0000256" key="13">
    <source>
        <dbReference type="ARBA" id="ARBA00023157"/>
    </source>
</evidence>
<comment type="caution">
    <text evidence="16">The sequence shown here is derived from an EMBL/GenBank/DDBJ whole genome shotgun (WGS) entry which is preliminary data.</text>
</comment>
<dbReference type="PANTHER" id="PTHR15224:SF1">
    <property type="entry name" value="NADH DEHYDROGENASE [UBIQUINONE] IRON-SULFUR PROTEIN 5"/>
    <property type="match status" value="1"/>
</dbReference>
<evidence type="ECO:0000256" key="4">
    <source>
        <dbReference type="ARBA" id="ARBA00007372"/>
    </source>
</evidence>
<evidence type="ECO:0000256" key="3">
    <source>
        <dbReference type="ARBA" id="ARBA00004637"/>
    </source>
</evidence>
<keyword evidence="9" id="KW-0999">Mitochondrion inner membrane</keyword>
<comment type="similarity">
    <text evidence="4">Belongs to the complex I NDUFS5 subunit family.</text>
</comment>
<evidence type="ECO:0000256" key="8">
    <source>
        <dbReference type="ARBA" id="ARBA00022660"/>
    </source>
</evidence>
<comment type="function">
    <text evidence="1">Accessory subunit of the mitochondrial membrane respiratory chain NADH dehydrogenase (Complex I), that is believed not to be involved in catalysis. Complex I functions in the transfer of electrons from NADH to the respiratory chain. The immediate electron acceptor for the enzyme is believed to be ubiquinone.</text>
</comment>
<keyword evidence="8" id="KW-0679">Respiratory chain</keyword>
<evidence type="ECO:0000313" key="16">
    <source>
        <dbReference type="EMBL" id="KAK9759839.1"/>
    </source>
</evidence>
<dbReference type="InterPro" id="IPR019342">
    <property type="entry name" value="NADH_UbQ_OxRdtase_FeS-su5"/>
</dbReference>
<dbReference type="CDD" id="cd24141">
    <property type="entry name" value="NDUFS5-like"/>
    <property type="match status" value="1"/>
</dbReference>
<keyword evidence="10" id="KW-0249">Electron transport</keyword>
<evidence type="ECO:0000256" key="9">
    <source>
        <dbReference type="ARBA" id="ARBA00022792"/>
    </source>
</evidence>
<dbReference type="EMBL" id="JASJQH010002947">
    <property type="protein sequence ID" value="KAK9759839.1"/>
    <property type="molecule type" value="Genomic_DNA"/>
</dbReference>
<evidence type="ECO:0000256" key="1">
    <source>
        <dbReference type="ARBA" id="ARBA00003195"/>
    </source>
</evidence>
<keyword evidence="12" id="KW-0472">Membrane</keyword>
<evidence type="ECO:0000256" key="14">
    <source>
        <dbReference type="ARBA" id="ARBA00031222"/>
    </source>
</evidence>
<evidence type="ECO:0000256" key="10">
    <source>
        <dbReference type="ARBA" id="ARBA00022982"/>
    </source>
</evidence>
<comment type="subcellular location">
    <subcellularLocation>
        <location evidence="3">Mitochondrion inner membrane</location>
        <topology evidence="3">Peripheral membrane protein</topology>
    </subcellularLocation>
    <subcellularLocation>
        <location evidence="2">Mitochondrion intermembrane space</location>
    </subcellularLocation>
</comment>
<evidence type="ECO:0000256" key="12">
    <source>
        <dbReference type="ARBA" id="ARBA00023136"/>
    </source>
</evidence>
<evidence type="ECO:0000256" key="15">
    <source>
        <dbReference type="ARBA" id="ARBA00032739"/>
    </source>
</evidence>
<keyword evidence="7" id="KW-0813">Transport</keyword>
<evidence type="ECO:0000256" key="5">
    <source>
        <dbReference type="ARBA" id="ARBA00011261"/>
    </source>
</evidence>
<name>A0ABR2WEB3_9FUNG</name>
<evidence type="ECO:0000256" key="11">
    <source>
        <dbReference type="ARBA" id="ARBA00023128"/>
    </source>
</evidence>
<dbReference type="Proteomes" id="UP001479436">
    <property type="component" value="Unassembled WGS sequence"/>
</dbReference>
<evidence type="ECO:0000256" key="7">
    <source>
        <dbReference type="ARBA" id="ARBA00022448"/>
    </source>
</evidence>
<evidence type="ECO:0000256" key="2">
    <source>
        <dbReference type="ARBA" id="ARBA00004569"/>
    </source>
</evidence>
<proteinExistence type="inferred from homology"/>
<dbReference type="PANTHER" id="PTHR15224">
    <property type="entry name" value="NADH DEHYDROGENASE [UBIQUINONE] IRON-SULFUR PROTEIN 5"/>
    <property type="match status" value="1"/>
</dbReference>
<organism evidence="16 17">
    <name type="scientific">Basidiobolus ranarum</name>
    <dbReference type="NCBI Taxonomy" id="34480"/>
    <lineage>
        <taxon>Eukaryota</taxon>
        <taxon>Fungi</taxon>
        <taxon>Fungi incertae sedis</taxon>
        <taxon>Zoopagomycota</taxon>
        <taxon>Entomophthoromycotina</taxon>
        <taxon>Basidiobolomycetes</taxon>
        <taxon>Basidiobolales</taxon>
        <taxon>Basidiobolaceae</taxon>
        <taxon>Basidiobolus</taxon>
    </lineage>
</organism>
<protein>
    <recommendedName>
        <fullName evidence="6">NADH dehydrogenase [ubiquinone] iron-sulfur protein 5</fullName>
    </recommendedName>
    <alternativeName>
        <fullName evidence="14">Complex I-15 kDa</fullName>
    </alternativeName>
    <alternativeName>
        <fullName evidence="15">NADH-ubiquinone oxidoreductase 15 kDa subunit</fullName>
    </alternativeName>
</protein>
<reference evidence="16 17" key="1">
    <citation type="submission" date="2023-04" db="EMBL/GenBank/DDBJ databases">
        <title>Genome of Basidiobolus ranarum AG-B5.</title>
        <authorList>
            <person name="Stajich J.E."/>
            <person name="Carter-House D."/>
            <person name="Gryganskyi A."/>
        </authorList>
    </citation>
    <scope>NUCLEOTIDE SEQUENCE [LARGE SCALE GENOMIC DNA]</scope>
    <source>
        <strain evidence="16 17">AG-B5</strain>
    </source>
</reference>
<accession>A0ABR2WEB3</accession>
<comment type="subunit">
    <text evidence="5">Mammalian complex I is composed of 45 different subunits. This is a component of the iron-sulfur (IP) fragment of the enzyme.</text>
</comment>
<sequence>MASGFGFNGGRNRCFNLWQEFSKCYVMSDNPSECILQQEDYFECLHHTKEIARANTIVAEARRQGLRQQSSTTSTGKNVADNKVIRLNIVEKDDPAKEEDVKA</sequence>
<gene>
    <name evidence="16" type="ORF">K7432_016723</name>
</gene>
<keyword evidence="13" id="KW-1015">Disulfide bond</keyword>
<keyword evidence="17" id="KW-1185">Reference proteome</keyword>
<evidence type="ECO:0000256" key="6">
    <source>
        <dbReference type="ARBA" id="ARBA00013482"/>
    </source>
</evidence>